<sequence length="740" mass="79877">MSSFRELKASRAARKQSGPSVSQILPVVDTQDEDAPTLPLHDHTTPTKTAEVESRVELPPSTDDSVESELQKLNPDLEVAQYTGKGRGIRLKNDRKAYKPGQELLSVAPYATCLSSKALDFYCHACFCVLVESGTVADTKLSSNKKLRCSSCKTVHYCSPNCQKLDWSTHKSECKALQAFGVHAEFIRNQSPADAQVDEDVKDVGTLVRTSQSLAAHDDKNDRKPRRVPDISVRVAARLIWQRRSKGEEWWKLVGSHCAHRDEQVTEYERQLGTQVVQLVHYLICPTVKPSELPQTDSAPFLASLGFTSTRSLLNLLASIQNNGVTLTAPDLSPIGLSLHLHISLANHSCLPNSAIICVPRASGSQDGQPSQIMRLLALKPIEPGEEITASYCDLTDSRIIRQKSLQASYHFTCACLACKRSLKASEAASKGKAHTADPREAMWCGKRCGSTLPLPALESGNVLQKAPIPCKSCGAVTEVIPATLRDLIQEGARAVSAAHKQSPEATWGSARALLPPLLRLFPSSTYPIHALLDEAMHALLAMSNSKRGRDETAAAFEAACLDEAARAGLLLAASVQAGNGYCLAPGNPARANTLAMAGMVLLDAGQAVEGAVPSPATPNPPLSNVTDGSTSQNGDEDRQSVIASLRQGHLFTSDLLEFTPALEPLARYVSPEQEVSAKKSYATQRVMLGAGLLRQAHHELQLAFGKEEEGGPMGQVVAERLHQLQAEIGWSARYPGEEP</sequence>
<comment type="caution">
    <text evidence="8">The sequence shown here is derived from an EMBL/GenBank/DDBJ whole genome shotgun (WGS) entry which is preliminary data.</text>
</comment>
<evidence type="ECO:0008006" key="10">
    <source>
        <dbReference type="Google" id="ProtNLM"/>
    </source>
</evidence>
<evidence type="ECO:0000256" key="4">
    <source>
        <dbReference type="PROSITE-ProRule" id="PRU00134"/>
    </source>
</evidence>
<dbReference type="CDD" id="cd20071">
    <property type="entry name" value="SET_SMYD"/>
    <property type="match status" value="1"/>
</dbReference>
<keyword evidence="3" id="KW-0862">Zinc</keyword>
<feature type="domain" description="SET" evidence="6">
    <location>
        <begin position="75"/>
        <end position="393"/>
    </location>
</feature>
<feature type="compositionally biased region" description="Basic and acidic residues" evidence="5">
    <location>
        <begin position="40"/>
        <end position="56"/>
    </location>
</feature>
<evidence type="ECO:0000313" key="9">
    <source>
        <dbReference type="Proteomes" id="UP000077684"/>
    </source>
</evidence>
<dbReference type="GO" id="GO:0008270">
    <property type="term" value="F:zinc ion binding"/>
    <property type="evidence" value="ECO:0007669"/>
    <property type="project" value="UniProtKB-KW"/>
</dbReference>
<dbReference type="Proteomes" id="UP000077684">
    <property type="component" value="Unassembled WGS sequence"/>
</dbReference>
<evidence type="ECO:0000313" key="8">
    <source>
        <dbReference type="EMBL" id="KAE8248351.1"/>
    </source>
</evidence>
<dbReference type="InterPro" id="IPR001214">
    <property type="entry name" value="SET_dom"/>
</dbReference>
<dbReference type="SUPFAM" id="SSF82199">
    <property type="entry name" value="SET domain"/>
    <property type="match status" value="1"/>
</dbReference>
<dbReference type="InterPro" id="IPR046341">
    <property type="entry name" value="SET_dom_sf"/>
</dbReference>
<evidence type="ECO:0000256" key="5">
    <source>
        <dbReference type="SAM" id="MobiDB-lite"/>
    </source>
</evidence>
<evidence type="ECO:0000259" key="6">
    <source>
        <dbReference type="PROSITE" id="PS50280"/>
    </source>
</evidence>
<evidence type="ECO:0000256" key="1">
    <source>
        <dbReference type="ARBA" id="ARBA00022723"/>
    </source>
</evidence>
<dbReference type="Gene3D" id="6.10.140.2220">
    <property type="match status" value="1"/>
</dbReference>
<dbReference type="GO" id="GO:0005634">
    <property type="term" value="C:nucleus"/>
    <property type="evidence" value="ECO:0007669"/>
    <property type="project" value="TreeGrafter"/>
</dbReference>
<dbReference type="AlphaFoldDB" id="A0A8X7MV70"/>
<dbReference type="Gene3D" id="2.170.270.10">
    <property type="entry name" value="SET domain"/>
    <property type="match status" value="1"/>
</dbReference>
<keyword evidence="9" id="KW-1185">Reference proteome</keyword>
<dbReference type="Pfam" id="PF01753">
    <property type="entry name" value="zf-MYND"/>
    <property type="match status" value="1"/>
</dbReference>
<reference evidence="8" key="2">
    <citation type="journal article" date="2019" name="IMA Fungus">
        <title>Genome sequencing and comparison of five Tilletia species to identify candidate genes for the detection of regulated species infecting wheat.</title>
        <authorList>
            <person name="Nguyen H.D.T."/>
            <person name="Sultana T."/>
            <person name="Kesanakurti P."/>
            <person name="Hambleton S."/>
        </authorList>
    </citation>
    <scope>NUCLEOTIDE SEQUENCE</scope>
    <source>
        <strain evidence="8">DAOMC 236426</strain>
    </source>
</reference>
<dbReference type="PANTHER" id="PTHR12197">
    <property type="entry name" value="HISTONE-LYSINE N-METHYLTRANSFERASE SMYD"/>
    <property type="match status" value="1"/>
</dbReference>
<feature type="domain" description="MYND-type" evidence="7">
    <location>
        <begin position="123"/>
        <end position="174"/>
    </location>
</feature>
<proteinExistence type="predicted"/>
<feature type="region of interest" description="Disordered" evidence="5">
    <location>
        <begin position="1"/>
        <end position="68"/>
    </location>
</feature>
<evidence type="ECO:0000256" key="2">
    <source>
        <dbReference type="ARBA" id="ARBA00022771"/>
    </source>
</evidence>
<gene>
    <name evidence="8" type="ORF">A4X06_0g3775</name>
</gene>
<keyword evidence="1" id="KW-0479">Metal-binding</keyword>
<name>A0A8X7MV70_9BASI</name>
<dbReference type="PANTHER" id="PTHR12197:SF251">
    <property type="entry name" value="EG:BACR7C10.4 PROTEIN"/>
    <property type="match status" value="1"/>
</dbReference>
<reference evidence="8" key="1">
    <citation type="submission" date="2016-04" db="EMBL/GenBank/DDBJ databases">
        <authorList>
            <person name="Nguyen H.D."/>
            <person name="Samba Siva P."/>
            <person name="Cullis J."/>
            <person name="Levesque C.A."/>
            <person name="Hambleton S."/>
        </authorList>
    </citation>
    <scope>NUCLEOTIDE SEQUENCE</scope>
    <source>
        <strain evidence="8">DAOMC 236426</strain>
    </source>
</reference>
<dbReference type="SUPFAM" id="SSF144232">
    <property type="entry name" value="HIT/MYND zinc finger-like"/>
    <property type="match status" value="1"/>
</dbReference>
<dbReference type="InterPro" id="IPR002893">
    <property type="entry name" value="Znf_MYND"/>
</dbReference>
<dbReference type="Pfam" id="PF00856">
    <property type="entry name" value="SET"/>
    <property type="match status" value="1"/>
</dbReference>
<evidence type="ECO:0000259" key="7">
    <source>
        <dbReference type="PROSITE" id="PS50865"/>
    </source>
</evidence>
<keyword evidence="2 4" id="KW-0863">Zinc-finger</keyword>
<protein>
    <recommendedName>
        <fullName evidence="10">SET domain-containing protein</fullName>
    </recommendedName>
</protein>
<feature type="compositionally biased region" description="Polar residues" evidence="5">
    <location>
        <begin position="623"/>
        <end position="634"/>
    </location>
</feature>
<accession>A0A8X7MV70</accession>
<dbReference type="PROSITE" id="PS50280">
    <property type="entry name" value="SET"/>
    <property type="match status" value="1"/>
</dbReference>
<evidence type="ECO:0000256" key="3">
    <source>
        <dbReference type="ARBA" id="ARBA00022833"/>
    </source>
</evidence>
<dbReference type="InterPro" id="IPR050869">
    <property type="entry name" value="H3K4_H4K5_MeTrfase"/>
</dbReference>
<dbReference type="EMBL" id="LWDE02000362">
    <property type="protein sequence ID" value="KAE8248351.1"/>
    <property type="molecule type" value="Genomic_DNA"/>
</dbReference>
<dbReference type="PROSITE" id="PS50865">
    <property type="entry name" value="ZF_MYND_2"/>
    <property type="match status" value="1"/>
</dbReference>
<dbReference type="Gene3D" id="1.10.220.160">
    <property type="match status" value="1"/>
</dbReference>
<organism evidence="8 9">
    <name type="scientific">Tilletia controversa</name>
    <name type="common">dwarf bunt fungus</name>
    <dbReference type="NCBI Taxonomy" id="13291"/>
    <lineage>
        <taxon>Eukaryota</taxon>
        <taxon>Fungi</taxon>
        <taxon>Dikarya</taxon>
        <taxon>Basidiomycota</taxon>
        <taxon>Ustilaginomycotina</taxon>
        <taxon>Exobasidiomycetes</taxon>
        <taxon>Tilletiales</taxon>
        <taxon>Tilletiaceae</taxon>
        <taxon>Tilletia</taxon>
    </lineage>
</organism>
<feature type="region of interest" description="Disordered" evidence="5">
    <location>
        <begin position="611"/>
        <end position="638"/>
    </location>
</feature>